<dbReference type="SUPFAM" id="SSF53187">
    <property type="entry name" value="Zn-dependent exopeptidases"/>
    <property type="match status" value="1"/>
</dbReference>
<keyword evidence="3" id="KW-0479">Metal-binding</keyword>
<dbReference type="InterPro" id="IPR036264">
    <property type="entry name" value="Bact_exopeptidase_dim_dom"/>
</dbReference>
<keyword evidence="2" id="KW-0645">Protease</keyword>
<proteinExistence type="inferred from homology"/>
<dbReference type="InterPro" id="IPR011650">
    <property type="entry name" value="Peptidase_M20_dimer"/>
</dbReference>
<dbReference type="KEGG" id="hnv:DDQ68_11510"/>
<feature type="domain" description="Peptidase M20 dimerisation" evidence="6">
    <location>
        <begin position="13"/>
        <end position="158"/>
    </location>
</feature>
<evidence type="ECO:0000256" key="2">
    <source>
        <dbReference type="ARBA" id="ARBA00022670"/>
    </source>
</evidence>
<keyword evidence="8" id="KW-1185">Reference proteome</keyword>
<sequence>MAGLAQPVALVGISEKGYVSLEISAMGVGGHSSMPPAHTSIGLVATAVAKLEAHPFPMRLDGGVGALLDYLASEVPFGKRLVFTNRWLFGPLIKRMLAATASGNAALRTTTAPTIFRAGTKDNVLPIGAAATVNFRILPGDSVAGVVREVRRIIDDERVQVRLLKKGNEPAPVSSTASAAFGALHRTIGSVFPGALVAPYVLVGSTDARSYAGLSPNTYRFSPLPMAEADIQRLHGTNERIRVADYERVIQFYVALIKNFQP</sequence>
<dbReference type="GO" id="GO:0008233">
    <property type="term" value="F:peptidase activity"/>
    <property type="evidence" value="ECO:0007669"/>
    <property type="project" value="UniProtKB-KW"/>
</dbReference>
<organism evidence="7 8">
    <name type="scientific">Hymenobacter nivis</name>
    <dbReference type="NCBI Taxonomy" id="1850093"/>
    <lineage>
        <taxon>Bacteria</taxon>
        <taxon>Pseudomonadati</taxon>
        <taxon>Bacteroidota</taxon>
        <taxon>Cytophagia</taxon>
        <taxon>Cytophagales</taxon>
        <taxon>Hymenobacteraceae</taxon>
        <taxon>Hymenobacter</taxon>
    </lineage>
</organism>
<dbReference type="PANTHER" id="PTHR45962:SF1">
    <property type="entry name" value="N-FATTY-ACYL-AMINO ACID SYNTHASE_HYDROLASE PM20D1"/>
    <property type="match status" value="1"/>
</dbReference>
<dbReference type="SUPFAM" id="SSF55031">
    <property type="entry name" value="Bacterial exopeptidase dimerisation domain"/>
    <property type="match status" value="1"/>
</dbReference>
<dbReference type="RefSeq" id="WP_109656437.1">
    <property type="nucleotide sequence ID" value="NZ_CP029145.1"/>
</dbReference>
<dbReference type="InterPro" id="IPR047177">
    <property type="entry name" value="Pept_M20A"/>
</dbReference>
<dbReference type="OrthoDB" id="9792335at2"/>
<dbReference type="GO" id="GO:0006508">
    <property type="term" value="P:proteolysis"/>
    <property type="evidence" value="ECO:0007669"/>
    <property type="project" value="UniProtKB-KW"/>
</dbReference>
<dbReference type="Gene3D" id="3.30.70.360">
    <property type="match status" value="1"/>
</dbReference>
<dbReference type="AlphaFoldDB" id="A0A2Z3GQQ1"/>
<evidence type="ECO:0000313" key="7">
    <source>
        <dbReference type="EMBL" id="AWM33355.1"/>
    </source>
</evidence>
<keyword evidence="5" id="KW-0862">Zinc</keyword>
<dbReference type="GO" id="GO:0046872">
    <property type="term" value="F:metal ion binding"/>
    <property type="evidence" value="ECO:0007669"/>
    <property type="project" value="UniProtKB-KW"/>
</dbReference>
<dbReference type="Pfam" id="PF07687">
    <property type="entry name" value="M20_dimer"/>
    <property type="match status" value="1"/>
</dbReference>
<dbReference type="Proteomes" id="UP000245999">
    <property type="component" value="Chromosome"/>
</dbReference>
<evidence type="ECO:0000259" key="6">
    <source>
        <dbReference type="Pfam" id="PF07687"/>
    </source>
</evidence>
<keyword evidence="4" id="KW-0378">Hydrolase</keyword>
<dbReference type="EMBL" id="CP029145">
    <property type="protein sequence ID" value="AWM33355.1"/>
    <property type="molecule type" value="Genomic_DNA"/>
</dbReference>
<evidence type="ECO:0000256" key="1">
    <source>
        <dbReference type="ARBA" id="ARBA00006247"/>
    </source>
</evidence>
<dbReference type="Gene3D" id="1.10.150.900">
    <property type="match status" value="1"/>
</dbReference>
<gene>
    <name evidence="7" type="ORF">DDQ68_11510</name>
</gene>
<dbReference type="FunFam" id="1.10.150.900:FF:000003">
    <property type="entry name" value="N-fatty-acyl-amino acid synthase/hydrolase PM20D1"/>
    <property type="match status" value="1"/>
</dbReference>
<evidence type="ECO:0000256" key="4">
    <source>
        <dbReference type="ARBA" id="ARBA00022801"/>
    </source>
</evidence>
<reference evidence="8" key="1">
    <citation type="submission" date="2018-04" db="EMBL/GenBank/DDBJ databases">
        <title>Complete genome of Antarctic heterotrophic bacterium Hymenobacter nivis.</title>
        <authorList>
            <person name="Terashima M."/>
        </authorList>
    </citation>
    <scope>NUCLEOTIDE SEQUENCE [LARGE SCALE GENOMIC DNA]</scope>
    <source>
        <strain evidence="8">NBRC 111535</strain>
    </source>
</reference>
<evidence type="ECO:0000256" key="5">
    <source>
        <dbReference type="ARBA" id="ARBA00022833"/>
    </source>
</evidence>
<evidence type="ECO:0000313" key="8">
    <source>
        <dbReference type="Proteomes" id="UP000245999"/>
    </source>
</evidence>
<name>A0A2Z3GQQ1_9BACT</name>
<protein>
    <recommendedName>
        <fullName evidence="6">Peptidase M20 dimerisation domain-containing protein</fullName>
    </recommendedName>
</protein>
<dbReference type="PANTHER" id="PTHR45962">
    <property type="entry name" value="N-FATTY-ACYL-AMINO ACID SYNTHASE/HYDROLASE PM20D1"/>
    <property type="match status" value="1"/>
</dbReference>
<accession>A0A2Z3GQQ1</accession>
<comment type="similarity">
    <text evidence="1">Belongs to the peptidase M20A family.</text>
</comment>
<evidence type="ECO:0000256" key="3">
    <source>
        <dbReference type="ARBA" id="ARBA00022723"/>
    </source>
</evidence>